<evidence type="ECO:0000256" key="7">
    <source>
        <dbReference type="ARBA" id="ARBA00022516"/>
    </source>
</evidence>
<evidence type="ECO:0000256" key="6">
    <source>
        <dbReference type="ARBA" id="ARBA00022450"/>
    </source>
</evidence>
<dbReference type="CDD" id="cd05333">
    <property type="entry name" value="BKR_SDR_c"/>
    <property type="match status" value="1"/>
</dbReference>
<dbReference type="Gene3D" id="3.30.70.250">
    <property type="entry name" value="Malonyl-CoA ACP transacylase, ACP-binding"/>
    <property type="match status" value="1"/>
</dbReference>
<dbReference type="InterPro" id="IPR003231">
    <property type="entry name" value="ACP"/>
</dbReference>
<dbReference type="EMBL" id="VUJU01013716">
    <property type="protein sequence ID" value="KAF0703916.1"/>
    <property type="molecule type" value="Genomic_DNA"/>
</dbReference>
<dbReference type="GO" id="GO:0005829">
    <property type="term" value="C:cytosol"/>
    <property type="evidence" value="ECO:0007669"/>
    <property type="project" value="TreeGrafter"/>
</dbReference>
<dbReference type="PANTHER" id="PTHR42681">
    <property type="entry name" value="MALONYL-COA-ACYL CARRIER PROTEIN TRANSACYLASE, MITOCHONDRIAL"/>
    <property type="match status" value="1"/>
</dbReference>
<keyword evidence="21" id="KW-1185">Reference proteome</keyword>
<dbReference type="PRINTS" id="PR00081">
    <property type="entry name" value="GDHRDH"/>
</dbReference>
<dbReference type="PANTHER" id="PTHR42681:SF1">
    <property type="entry name" value="MALONYL-COA-ACYL CARRIER PROTEIN TRANSACYLASE, MITOCHONDRIAL"/>
    <property type="match status" value="1"/>
</dbReference>
<evidence type="ECO:0000256" key="1">
    <source>
        <dbReference type="ARBA" id="ARBA00006484"/>
    </source>
</evidence>
<sequence>RKNYMAVQKNKPTRAKRGMRRSHDALKNISLSIDKFSGETHIRHHITQKGFYKGKKVILMRGFAMLFPGQGVQYINMLSCFLQKEKIFQNIFKEASEYISCNLLKLIKEGPLEKINDSKYTQPIILTSSIAIYKFWKACNGKNPSFMSGHSLGEYSALVCSGALKFSDAVKIVSLRGQYMQKITLNQSYLVKAIIGLNKNIIKKICEKYKSKTVSIASINSDNQIIISGNKIDVYQASLDCKKNGAKFIFDMNLSMPVHSYLMKPVAKKIECILKNIEIKKPKIPVINNVDVKCENNSKNIKIALIKQVYKTVRWKEIIDFIQSKNIFTMLEIGPNSILTNLNKKNINLISLNTTLITGANKGIGKAIAIKLLKKGIRVIGTSTTQYGVKIINKYLKKNGFGVVLDLKDTNSITEKIKEIYKHNYSIDILVNNAGIKSDKLLVHMNNTDWEDIIKINLISIFYTSKAVIRSMIKKKEGRIITINSIIGYTGNKGQTNYSAAKSGLIGFHKSLALEVASKGITVNMVAPGLIQTDFIKDLNAFQYKKHLSNIPMKRLGSVEEIADAVMFLSSNQASYITGQTLHVNGEDLGADSLDIVELIMTLEEDFNIEISDNEAEKIKTVQSAINFINSKIKN</sequence>
<dbReference type="InterPro" id="IPR016035">
    <property type="entry name" value="Acyl_Trfase/lysoPLipase"/>
</dbReference>
<dbReference type="NCBIfam" id="TIGR00517">
    <property type="entry name" value="acyl_carrier"/>
    <property type="match status" value="1"/>
</dbReference>
<dbReference type="EC" id="2.3.1.39" evidence="4"/>
<dbReference type="GO" id="GO:0006633">
    <property type="term" value="P:fatty acid biosynthetic process"/>
    <property type="evidence" value="ECO:0007669"/>
    <property type="project" value="UniProtKB-UniPathway"/>
</dbReference>
<comment type="similarity">
    <text evidence="1">Belongs to the short-chain dehydrogenases/reductases (SDR) family.</text>
</comment>
<dbReference type="FunFam" id="3.40.50.720:FF:000173">
    <property type="entry name" value="3-oxoacyl-[acyl-carrier protein] reductase"/>
    <property type="match status" value="1"/>
</dbReference>
<dbReference type="NCBIfam" id="NF002148">
    <property type="entry name" value="PRK00982.1-2"/>
    <property type="match status" value="1"/>
</dbReference>
<keyword evidence="9" id="KW-0808">Transferase</keyword>
<dbReference type="InterPro" id="IPR006162">
    <property type="entry name" value="Ppantetheine_attach_site"/>
</dbReference>
<comment type="catalytic activity">
    <reaction evidence="18">
        <text>holo-[ACP] + malonyl-CoA = malonyl-[ACP] + CoA</text>
        <dbReference type="Rhea" id="RHEA:41792"/>
        <dbReference type="Rhea" id="RHEA-COMP:9623"/>
        <dbReference type="Rhea" id="RHEA-COMP:9685"/>
        <dbReference type="ChEBI" id="CHEBI:57287"/>
        <dbReference type="ChEBI" id="CHEBI:57384"/>
        <dbReference type="ChEBI" id="CHEBI:64479"/>
        <dbReference type="ChEBI" id="CHEBI:78449"/>
        <dbReference type="EC" id="2.3.1.39"/>
    </reaction>
</comment>
<dbReference type="InterPro" id="IPR011332">
    <property type="entry name" value="Ribosomal_zn-bd"/>
</dbReference>
<dbReference type="InterPro" id="IPR016036">
    <property type="entry name" value="Malonyl_transacylase_ACP-bd"/>
</dbReference>
<dbReference type="GO" id="GO:0003735">
    <property type="term" value="F:structural constituent of ribosome"/>
    <property type="evidence" value="ECO:0007669"/>
    <property type="project" value="InterPro"/>
</dbReference>
<dbReference type="NCBIfam" id="TIGR01031">
    <property type="entry name" value="rpmF_bact"/>
    <property type="match status" value="1"/>
</dbReference>
<dbReference type="InterPro" id="IPR036736">
    <property type="entry name" value="ACP-like_sf"/>
</dbReference>
<evidence type="ECO:0000313" key="20">
    <source>
        <dbReference type="EMBL" id="KAF0703916.1"/>
    </source>
</evidence>
<dbReference type="SUPFAM" id="SSF47336">
    <property type="entry name" value="ACP-like"/>
    <property type="match status" value="1"/>
</dbReference>
<evidence type="ECO:0000256" key="11">
    <source>
        <dbReference type="ARBA" id="ARBA00022980"/>
    </source>
</evidence>
<keyword evidence="6" id="KW-0596">Phosphopantetheine</keyword>
<feature type="domain" description="Carrier" evidence="19">
    <location>
        <begin position="553"/>
        <end position="633"/>
    </location>
</feature>
<proteinExistence type="inferred from homology"/>
<keyword evidence="8" id="KW-0597">Phosphoprotein</keyword>
<evidence type="ECO:0000259" key="19">
    <source>
        <dbReference type="PROSITE" id="PS50075"/>
    </source>
</evidence>
<dbReference type="PROSITE" id="PS50075">
    <property type="entry name" value="CARRIER"/>
    <property type="match status" value="1"/>
</dbReference>
<dbReference type="AlphaFoldDB" id="A0A6G0VPA7"/>
<dbReference type="SUPFAM" id="SSF51735">
    <property type="entry name" value="NAD(P)-binding Rossmann-fold domains"/>
    <property type="match status" value="1"/>
</dbReference>
<dbReference type="Pfam" id="PF13561">
    <property type="entry name" value="adh_short_C2"/>
    <property type="match status" value="1"/>
</dbReference>
<dbReference type="Gene3D" id="3.40.366.10">
    <property type="entry name" value="Malonyl-Coenzyme A Acyl Carrier Protein, domain 2"/>
    <property type="match status" value="1"/>
</dbReference>
<dbReference type="GO" id="GO:0006412">
    <property type="term" value="P:translation"/>
    <property type="evidence" value="ECO:0007669"/>
    <property type="project" value="InterPro"/>
</dbReference>
<evidence type="ECO:0000256" key="14">
    <source>
        <dbReference type="ARBA" id="ARBA00023160"/>
    </source>
</evidence>
<keyword evidence="10" id="KW-0276">Fatty acid metabolism</keyword>
<evidence type="ECO:0000256" key="17">
    <source>
        <dbReference type="ARBA" id="ARBA00030339"/>
    </source>
</evidence>
<evidence type="ECO:0000256" key="4">
    <source>
        <dbReference type="ARBA" id="ARBA00013258"/>
    </source>
</evidence>
<dbReference type="OrthoDB" id="294295at2759"/>
<evidence type="ECO:0000256" key="13">
    <source>
        <dbReference type="ARBA" id="ARBA00023098"/>
    </source>
</evidence>
<protein>
    <recommendedName>
        <fullName evidence="5">Acyl carrier protein, mitochondrial</fullName>
        <ecNumber evidence="4">2.3.1.39</ecNumber>
    </recommendedName>
    <alternativeName>
        <fullName evidence="17">NADH-ubiquinone oxidoreductase 9.6 kDa subunit</fullName>
    </alternativeName>
</protein>
<dbReference type="PROSITE" id="PS00012">
    <property type="entry name" value="PHOSPHOPANTETHEINE"/>
    <property type="match status" value="1"/>
</dbReference>
<dbReference type="InterPro" id="IPR009081">
    <property type="entry name" value="PP-bd_ACP"/>
</dbReference>
<evidence type="ECO:0000256" key="15">
    <source>
        <dbReference type="ARBA" id="ARBA00023274"/>
    </source>
</evidence>
<dbReference type="Gene3D" id="3.40.50.720">
    <property type="entry name" value="NAD(P)-binding Rossmann-like Domain"/>
    <property type="match status" value="1"/>
</dbReference>
<dbReference type="InterPro" id="IPR002347">
    <property type="entry name" value="SDR_fam"/>
</dbReference>
<name>A0A6G0VPA7_APHCR</name>
<dbReference type="PROSITE" id="PS00061">
    <property type="entry name" value="ADH_SHORT"/>
    <property type="match status" value="1"/>
</dbReference>
<dbReference type="Proteomes" id="UP000478052">
    <property type="component" value="Unassembled WGS sequence"/>
</dbReference>
<dbReference type="Pfam" id="PF00698">
    <property type="entry name" value="Acyl_transf_1"/>
    <property type="match status" value="1"/>
</dbReference>
<dbReference type="UniPathway" id="UPA00094"/>
<evidence type="ECO:0000256" key="10">
    <source>
        <dbReference type="ARBA" id="ARBA00022832"/>
    </source>
</evidence>
<keyword evidence="15" id="KW-0687">Ribonucleoprotein</keyword>
<keyword evidence="12" id="KW-0560">Oxidoreductase</keyword>
<evidence type="ECO:0000313" key="21">
    <source>
        <dbReference type="Proteomes" id="UP000478052"/>
    </source>
</evidence>
<reference evidence="20 21" key="1">
    <citation type="submission" date="2019-08" db="EMBL/GenBank/DDBJ databases">
        <title>Whole genome of Aphis craccivora.</title>
        <authorList>
            <person name="Voronova N.V."/>
            <person name="Shulinski R.S."/>
            <person name="Bandarenka Y.V."/>
            <person name="Zhorov D.G."/>
            <person name="Warner D."/>
        </authorList>
    </citation>
    <scope>NUCLEOTIDE SEQUENCE [LARGE SCALE GENOMIC DNA]</scope>
    <source>
        <strain evidence="20">180601</strain>
        <tissue evidence="20">Whole Body</tissue>
    </source>
</reference>
<feature type="non-terminal residue" evidence="20">
    <location>
        <position position="1"/>
    </location>
</feature>
<dbReference type="GO" id="GO:0016491">
    <property type="term" value="F:oxidoreductase activity"/>
    <property type="evidence" value="ECO:0007669"/>
    <property type="project" value="UniProtKB-KW"/>
</dbReference>
<dbReference type="InterPro" id="IPR002677">
    <property type="entry name" value="Ribosomal_bL32"/>
</dbReference>
<keyword evidence="13" id="KW-0443">Lipid metabolism</keyword>
<dbReference type="InterPro" id="IPR036291">
    <property type="entry name" value="NAD(P)-bd_dom_sf"/>
</dbReference>
<dbReference type="NCBIfam" id="NF009466">
    <property type="entry name" value="PRK12826.1-2"/>
    <property type="match status" value="1"/>
</dbReference>
<dbReference type="GO" id="GO:0004314">
    <property type="term" value="F:[acyl-carrier-protein] S-malonyltransferase activity"/>
    <property type="evidence" value="ECO:0007669"/>
    <property type="project" value="UniProtKB-EC"/>
</dbReference>
<dbReference type="PRINTS" id="PR00080">
    <property type="entry name" value="SDRFAMILY"/>
</dbReference>
<dbReference type="Pfam" id="PF01783">
    <property type="entry name" value="Ribosomal_L32p"/>
    <property type="match status" value="1"/>
</dbReference>
<comment type="caution">
    <text evidence="20">The sequence shown here is derived from an EMBL/GenBank/DDBJ whole genome shotgun (WGS) entry which is preliminary data.</text>
</comment>
<dbReference type="InterPro" id="IPR020904">
    <property type="entry name" value="Sc_DH/Rdtase_CS"/>
</dbReference>
<evidence type="ECO:0000256" key="5">
    <source>
        <dbReference type="ARBA" id="ARBA00016128"/>
    </source>
</evidence>
<organism evidence="20 21">
    <name type="scientific">Aphis craccivora</name>
    <name type="common">Cowpea aphid</name>
    <dbReference type="NCBI Taxonomy" id="307492"/>
    <lineage>
        <taxon>Eukaryota</taxon>
        <taxon>Metazoa</taxon>
        <taxon>Ecdysozoa</taxon>
        <taxon>Arthropoda</taxon>
        <taxon>Hexapoda</taxon>
        <taxon>Insecta</taxon>
        <taxon>Pterygota</taxon>
        <taxon>Neoptera</taxon>
        <taxon>Paraneoptera</taxon>
        <taxon>Hemiptera</taxon>
        <taxon>Sternorrhyncha</taxon>
        <taxon>Aphidomorpha</taxon>
        <taxon>Aphidoidea</taxon>
        <taxon>Aphididae</taxon>
        <taxon>Aphidini</taxon>
        <taxon>Aphis</taxon>
        <taxon>Aphis</taxon>
    </lineage>
</organism>
<dbReference type="SUPFAM" id="SSF57829">
    <property type="entry name" value="Zn-binding ribosomal proteins"/>
    <property type="match status" value="1"/>
</dbReference>
<dbReference type="InterPro" id="IPR004410">
    <property type="entry name" value="Malonyl_CoA-ACP_transAc_FabD"/>
</dbReference>
<dbReference type="InterPro" id="IPR050858">
    <property type="entry name" value="Mal-CoA-ACP_Trans/PKS_FabD"/>
</dbReference>
<keyword evidence="11" id="KW-0689">Ribosomal protein</keyword>
<evidence type="ECO:0000256" key="2">
    <source>
        <dbReference type="ARBA" id="ARBA00008560"/>
    </source>
</evidence>
<accession>A0A6G0VPA7</accession>
<evidence type="ECO:0000256" key="18">
    <source>
        <dbReference type="ARBA" id="ARBA00048462"/>
    </source>
</evidence>
<comment type="similarity">
    <text evidence="3">Belongs to the acyl carrier protein (ACP) family.</text>
</comment>
<dbReference type="InterPro" id="IPR014043">
    <property type="entry name" value="Acyl_transferase_dom"/>
</dbReference>
<evidence type="ECO:0000256" key="3">
    <source>
        <dbReference type="ARBA" id="ARBA00010930"/>
    </source>
</evidence>
<keyword evidence="7" id="KW-0444">Lipid biosynthesis</keyword>
<dbReference type="SUPFAM" id="SSF52151">
    <property type="entry name" value="FabD/lysophospholipase-like"/>
    <property type="match status" value="1"/>
</dbReference>
<dbReference type="InterPro" id="IPR001227">
    <property type="entry name" value="Ac_transferase_dom_sf"/>
</dbReference>
<evidence type="ECO:0000256" key="16">
    <source>
        <dbReference type="ARBA" id="ARBA00023315"/>
    </source>
</evidence>
<dbReference type="HAMAP" id="MF_00340">
    <property type="entry name" value="Ribosomal_bL32"/>
    <property type="match status" value="1"/>
</dbReference>
<dbReference type="SMART" id="SM00827">
    <property type="entry name" value="PKS_AT"/>
    <property type="match status" value="1"/>
</dbReference>
<dbReference type="Gene3D" id="1.10.1200.10">
    <property type="entry name" value="ACP-like"/>
    <property type="match status" value="1"/>
</dbReference>
<gene>
    <name evidence="20" type="ORF">FWK35_00034998</name>
</gene>
<evidence type="ECO:0000256" key="8">
    <source>
        <dbReference type="ARBA" id="ARBA00022553"/>
    </source>
</evidence>
<dbReference type="HAMAP" id="MF_01217">
    <property type="entry name" value="Acyl_carrier"/>
    <property type="match status" value="1"/>
</dbReference>
<comment type="similarity">
    <text evidence="2">Belongs to the bacterial ribosomal protein bL32 family.</text>
</comment>
<dbReference type="SUPFAM" id="SSF55048">
    <property type="entry name" value="Probable ACP-binding domain of malonyl-CoA ACP transacylase"/>
    <property type="match status" value="1"/>
</dbReference>
<evidence type="ECO:0000256" key="9">
    <source>
        <dbReference type="ARBA" id="ARBA00022679"/>
    </source>
</evidence>
<dbReference type="GO" id="GO:0015934">
    <property type="term" value="C:large ribosomal subunit"/>
    <property type="evidence" value="ECO:0007669"/>
    <property type="project" value="InterPro"/>
</dbReference>
<evidence type="ECO:0000256" key="12">
    <source>
        <dbReference type="ARBA" id="ARBA00023002"/>
    </source>
</evidence>
<keyword evidence="16" id="KW-0012">Acyltransferase</keyword>
<keyword evidence="14" id="KW-0275">Fatty acid biosynthesis</keyword>
<dbReference type="NCBIfam" id="TIGR00128">
    <property type="entry name" value="fabD"/>
    <property type="match status" value="1"/>
</dbReference>